<feature type="transmembrane region" description="Helical" evidence="1">
    <location>
        <begin position="72"/>
        <end position="94"/>
    </location>
</feature>
<name>A0A2W5GPX6_9SPHI</name>
<dbReference type="Pfam" id="PF04238">
    <property type="entry name" value="DUF420"/>
    <property type="match status" value="1"/>
</dbReference>
<evidence type="ECO:0000313" key="2">
    <source>
        <dbReference type="EMBL" id="PZP45302.1"/>
    </source>
</evidence>
<dbReference type="AlphaFoldDB" id="A0A2W5GPX6"/>
<dbReference type="InterPro" id="IPR007352">
    <property type="entry name" value="DUF420"/>
</dbReference>
<gene>
    <name evidence="2" type="ORF">DI598_13475</name>
</gene>
<proteinExistence type="predicted"/>
<evidence type="ECO:0000256" key="1">
    <source>
        <dbReference type="SAM" id="Phobius"/>
    </source>
</evidence>
<feature type="non-terminal residue" evidence="2">
    <location>
        <position position="1"/>
    </location>
</feature>
<reference evidence="2 3" key="1">
    <citation type="submission" date="2017-11" db="EMBL/GenBank/DDBJ databases">
        <title>Infants hospitalized years apart are colonized by the same room-sourced microbial strains.</title>
        <authorList>
            <person name="Brooks B."/>
            <person name="Olm M.R."/>
            <person name="Firek B.A."/>
            <person name="Baker R."/>
            <person name="Thomas B.C."/>
            <person name="Morowitz M.J."/>
            <person name="Banfield J.F."/>
        </authorList>
    </citation>
    <scope>NUCLEOTIDE SEQUENCE [LARGE SCALE GENOMIC DNA]</scope>
    <source>
        <strain evidence="2">S2_009_000_R2_76</strain>
    </source>
</reference>
<comment type="caution">
    <text evidence="2">The sequence shown here is derived from an EMBL/GenBank/DDBJ whole genome shotgun (WGS) entry which is preliminary data.</text>
</comment>
<accession>A0A2W5GPX6</accession>
<keyword evidence="1" id="KW-0812">Transmembrane</keyword>
<evidence type="ECO:0000313" key="3">
    <source>
        <dbReference type="Proteomes" id="UP000249645"/>
    </source>
</evidence>
<dbReference type="Proteomes" id="UP000249645">
    <property type="component" value="Unassembled WGS sequence"/>
</dbReference>
<dbReference type="PANTHER" id="PTHR37692:SF1">
    <property type="entry name" value="DUF420 DOMAIN-CONTAINING PROTEIN"/>
    <property type="match status" value="1"/>
</dbReference>
<feature type="transmembrane region" description="Helical" evidence="1">
    <location>
        <begin position="37"/>
        <end position="60"/>
    </location>
</feature>
<keyword evidence="1" id="KW-0472">Membrane</keyword>
<organism evidence="2 3">
    <name type="scientific">Pseudopedobacter saltans</name>
    <dbReference type="NCBI Taxonomy" id="151895"/>
    <lineage>
        <taxon>Bacteria</taxon>
        <taxon>Pseudomonadati</taxon>
        <taxon>Bacteroidota</taxon>
        <taxon>Sphingobacteriia</taxon>
        <taxon>Sphingobacteriales</taxon>
        <taxon>Sphingobacteriaceae</taxon>
        <taxon>Pseudopedobacter</taxon>
    </lineage>
</organism>
<protein>
    <submittedName>
        <fullName evidence="2">DUF420 domain-containing protein</fullName>
    </submittedName>
</protein>
<feature type="transmembrane region" description="Helical" evidence="1">
    <location>
        <begin position="6"/>
        <end position="25"/>
    </location>
</feature>
<dbReference type="EMBL" id="QFOI01000273">
    <property type="protein sequence ID" value="PZP45302.1"/>
    <property type="molecule type" value="Genomic_DNA"/>
</dbReference>
<sequence>VHEFAFVNSIINSLVSVLLLIGLFAAKSKKFKLHKGVMFTAMVLSFLFLLSYVCHHIWAGDTHYGNTGFIKYVYYFILVTHIILAAVIMPFILYTTYRALTAEFGKHRKLAKYTWPLWFYVSVTGVIVYWMISPFYN</sequence>
<feature type="transmembrane region" description="Helical" evidence="1">
    <location>
        <begin position="115"/>
        <end position="132"/>
    </location>
</feature>
<dbReference type="PANTHER" id="PTHR37692">
    <property type="entry name" value="HYPOTHETICAL MEMBRANE SPANNING PROTEIN"/>
    <property type="match status" value="1"/>
</dbReference>
<keyword evidence="1" id="KW-1133">Transmembrane helix</keyword>